<comment type="subcellular location">
    <subcellularLocation>
        <location evidence="1">Nucleus</location>
    </subcellularLocation>
</comment>
<evidence type="ECO:0000256" key="3">
    <source>
        <dbReference type="ARBA" id="ARBA00022705"/>
    </source>
</evidence>
<evidence type="ECO:0000259" key="10">
    <source>
        <dbReference type="Pfam" id="PF05460"/>
    </source>
</evidence>
<dbReference type="Pfam" id="PF21913">
    <property type="entry name" value="ORC6_2nd"/>
    <property type="match status" value="1"/>
</dbReference>
<dbReference type="AlphaFoldDB" id="A0A835QK87"/>
<comment type="subunit">
    <text evidence="7">Component of the origin recognition complex (ORC) composed of at least ORC1, ORC2, ORC3, ORC4, ORC5 and ORC6. ORC is regulated in a cell-cycle and development dependent manner. It is sequentially assembled at the exit from anaphase of mitosis and disassembled as cells enter S phase.</text>
</comment>
<evidence type="ECO:0000256" key="9">
    <source>
        <dbReference type="SAM" id="MobiDB-lite"/>
    </source>
</evidence>
<reference evidence="12 13" key="1">
    <citation type="journal article" date="2020" name="Nat. Food">
        <title>A phased Vanilla planifolia genome enables genetic improvement of flavour and production.</title>
        <authorList>
            <person name="Hasing T."/>
            <person name="Tang H."/>
            <person name="Brym M."/>
            <person name="Khazi F."/>
            <person name="Huang T."/>
            <person name="Chambers A.H."/>
        </authorList>
    </citation>
    <scope>NUCLEOTIDE SEQUENCE [LARGE SCALE GENOMIC DNA]</scope>
    <source>
        <tissue evidence="12">Leaf</tissue>
    </source>
</reference>
<feature type="region of interest" description="Disordered" evidence="9">
    <location>
        <begin position="290"/>
        <end position="341"/>
    </location>
</feature>
<evidence type="ECO:0000256" key="4">
    <source>
        <dbReference type="ARBA" id="ARBA00023125"/>
    </source>
</evidence>
<dbReference type="InterPro" id="IPR020529">
    <property type="entry name" value="ORC6_met/pln"/>
</dbReference>
<organism evidence="12 13">
    <name type="scientific">Vanilla planifolia</name>
    <name type="common">Vanilla</name>
    <dbReference type="NCBI Taxonomy" id="51239"/>
    <lineage>
        <taxon>Eukaryota</taxon>
        <taxon>Viridiplantae</taxon>
        <taxon>Streptophyta</taxon>
        <taxon>Embryophyta</taxon>
        <taxon>Tracheophyta</taxon>
        <taxon>Spermatophyta</taxon>
        <taxon>Magnoliopsida</taxon>
        <taxon>Liliopsida</taxon>
        <taxon>Asparagales</taxon>
        <taxon>Orchidaceae</taxon>
        <taxon>Vanilloideae</taxon>
        <taxon>Vanilleae</taxon>
        <taxon>Vanilla</taxon>
    </lineage>
</organism>
<evidence type="ECO:0000313" key="12">
    <source>
        <dbReference type="EMBL" id="KAG0470208.1"/>
    </source>
</evidence>
<proteinExistence type="inferred from homology"/>
<keyword evidence="3" id="KW-0235">DNA replication</keyword>
<feature type="region of interest" description="Disordered" evidence="9">
    <location>
        <begin position="250"/>
        <end position="269"/>
    </location>
</feature>
<dbReference type="PANTHER" id="PTHR13394">
    <property type="entry name" value="ORIGIN RECOGNITION COMPLEX SUBUNIT 6"/>
    <property type="match status" value="1"/>
</dbReference>
<evidence type="ECO:0000256" key="6">
    <source>
        <dbReference type="ARBA" id="ARBA00057448"/>
    </source>
</evidence>
<evidence type="ECO:0000259" key="11">
    <source>
        <dbReference type="Pfam" id="PF21913"/>
    </source>
</evidence>
<sequence length="341" mass="37934">MPPFLGRILIGGARGRSDQNFLPIEAPLRSVGHFFAGGGMDISTISARLGLANSKPLIRKAEELRRLSDVQFDSSIIGVGEVAKAIICLEIAATRLQMIFDRQAAIRLSGMSEKAYIKSFNSMQNGIGFRIRLDVRELAIQFGCVRLISSVQKALSLYKDRFLNALPASRRANTDFSRPVFTAVAFYLCAKKNKLKVDKFKLIELCGTSESEFSTVANSMSDLCFDVLGISKEKKDPHAVKGHRELLDALPGKRMRPDESNGFEESSTDIDSDIELPSYKRRKKMEQEEYKEWKSSVVSSNNKSKQAPAKRSRQTKLSFSPKAPSTDPFKGFMSSEELSLA</sequence>
<gene>
    <name evidence="12" type="ORF">HPP92_016908</name>
</gene>
<feature type="domain" description="ORC6 second cyclin-like" evidence="11">
    <location>
        <begin position="133"/>
        <end position="223"/>
    </location>
</feature>
<evidence type="ECO:0000256" key="1">
    <source>
        <dbReference type="ARBA" id="ARBA00004123"/>
    </source>
</evidence>
<keyword evidence="4" id="KW-0238">DNA-binding</keyword>
<accession>A0A835QK87</accession>
<keyword evidence="13" id="KW-1185">Reference proteome</keyword>
<comment type="caution">
    <text evidence="12">The sequence shown here is derived from an EMBL/GenBank/DDBJ whole genome shotgun (WGS) entry which is preliminary data.</text>
</comment>
<dbReference type="GO" id="GO:0005664">
    <property type="term" value="C:nuclear origin of replication recognition complex"/>
    <property type="evidence" value="ECO:0007669"/>
    <property type="project" value="InterPro"/>
</dbReference>
<protein>
    <recommendedName>
        <fullName evidence="8">Origin of replication complex subunit 6</fullName>
    </recommendedName>
</protein>
<dbReference type="OrthoDB" id="412286at2759"/>
<comment type="similarity">
    <text evidence="2">Belongs to the ORC6 family.</text>
</comment>
<feature type="domain" description="ORC6 first cyclin-like" evidence="10">
    <location>
        <begin position="43"/>
        <end position="128"/>
    </location>
</feature>
<dbReference type="CDD" id="cd11583">
    <property type="entry name" value="Orc6_mid"/>
    <property type="match status" value="1"/>
</dbReference>
<dbReference type="EMBL" id="JADCNL010000008">
    <property type="protein sequence ID" value="KAG0470208.1"/>
    <property type="molecule type" value="Genomic_DNA"/>
</dbReference>
<evidence type="ECO:0000256" key="8">
    <source>
        <dbReference type="ARBA" id="ARBA00073321"/>
    </source>
</evidence>
<dbReference type="InterPro" id="IPR054113">
    <property type="entry name" value="ORC6_cyclin-like_2nd"/>
</dbReference>
<feature type="compositionally biased region" description="Low complexity" evidence="9">
    <location>
        <begin position="295"/>
        <end position="305"/>
    </location>
</feature>
<evidence type="ECO:0000256" key="7">
    <source>
        <dbReference type="ARBA" id="ARBA00064320"/>
    </source>
</evidence>
<keyword evidence="5" id="KW-0539">Nucleus</keyword>
<dbReference type="FunFam" id="1.10.472.10:FF:000062">
    <property type="entry name" value="Origin recognition complex subunit 6"/>
    <property type="match status" value="1"/>
</dbReference>
<dbReference type="Gene3D" id="1.10.472.10">
    <property type="entry name" value="Cyclin-like"/>
    <property type="match status" value="1"/>
</dbReference>
<name>A0A835QK87_VANPL</name>
<dbReference type="PANTHER" id="PTHR13394:SF0">
    <property type="entry name" value="ORIGIN RECOGNITION COMPLEX SUBUNIT 6"/>
    <property type="match status" value="1"/>
</dbReference>
<dbReference type="GO" id="GO:0006270">
    <property type="term" value="P:DNA replication initiation"/>
    <property type="evidence" value="ECO:0007669"/>
    <property type="project" value="TreeGrafter"/>
</dbReference>
<dbReference type="Pfam" id="PF05460">
    <property type="entry name" value="ORC6"/>
    <property type="match status" value="1"/>
</dbReference>
<evidence type="ECO:0000256" key="2">
    <source>
        <dbReference type="ARBA" id="ARBA00010840"/>
    </source>
</evidence>
<evidence type="ECO:0000313" key="13">
    <source>
        <dbReference type="Proteomes" id="UP000636800"/>
    </source>
</evidence>
<dbReference type="GO" id="GO:0003677">
    <property type="term" value="F:DNA binding"/>
    <property type="evidence" value="ECO:0007669"/>
    <property type="project" value="UniProtKB-KW"/>
</dbReference>
<comment type="function">
    <text evidence="6">Component of the origin recognition complex (ORC) that binds origins of replication. DNA-binding is ATP-dependent. The specific DNA sequences that define origins of replication have not been identified yet. ORC is required to assemble the pre-replication complex necessary to initiate DNA replication.</text>
</comment>
<dbReference type="Proteomes" id="UP000636800">
    <property type="component" value="Unassembled WGS sequence"/>
</dbReference>
<evidence type="ECO:0000256" key="5">
    <source>
        <dbReference type="ARBA" id="ARBA00023242"/>
    </source>
</evidence>
<dbReference type="InterPro" id="IPR008721">
    <property type="entry name" value="ORC6_cyclin_first"/>
</dbReference>